<feature type="signal peptide" evidence="4">
    <location>
        <begin position="1"/>
        <end position="21"/>
    </location>
</feature>
<keyword evidence="2 4" id="KW-0732">Signal</keyword>
<dbReference type="PANTHER" id="PTHR33376">
    <property type="match status" value="1"/>
</dbReference>
<feature type="chain" id="PRO_5037823327" evidence="4">
    <location>
        <begin position="22"/>
        <end position="328"/>
    </location>
</feature>
<evidence type="ECO:0000256" key="4">
    <source>
        <dbReference type="SAM" id="SignalP"/>
    </source>
</evidence>
<accession>A0A975TVJ7</accession>
<keyword evidence="7" id="KW-1185">Reference proteome</keyword>
<keyword evidence="3" id="KW-0574">Periplasm</keyword>
<evidence type="ECO:0000313" key="6">
    <source>
        <dbReference type="EMBL" id="QXL88075.1"/>
    </source>
</evidence>
<dbReference type="InterPro" id="IPR038404">
    <property type="entry name" value="TRAP_DctP_sf"/>
</dbReference>
<evidence type="ECO:0000256" key="2">
    <source>
        <dbReference type="ARBA" id="ARBA00022729"/>
    </source>
</evidence>
<comment type="subcellular location">
    <subcellularLocation>
        <location evidence="1">Periplasm</location>
    </subcellularLocation>
</comment>
<dbReference type="RefSeq" id="WP_257891163.1">
    <property type="nucleotide sequence ID" value="NZ_JAIMBW010000001.1"/>
</dbReference>
<dbReference type="InterPro" id="IPR018389">
    <property type="entry name" value="DctP_fam"/>
</dbReference>
<name>A0A975TVJ7_9RHOB</name>
<proteinExistence type="predicted"/>
<dbReference type="Proteomes" id="UP000693972">
    <property type="component" value="Unassembled WGS sequence"/>
</dbReference>
<reference evidence="6 7" key="1">
    <citation type="submission" date="2021-07" db="EMBL/GenBank/DDBJ databases">
        <title>Karlodiniumbacter phycospheric gen. nov., sp. nov., a phycosphere bacterium isolated from karlodinium veneficum.</title>
        <authorList>
            <person name="Peng Y."/>
            <person name="Jiang L."/>
            <person name="Lee J."/>
        </authorList>
    </citation>
    <scope>NUCLEOTIDE SEQUENCE</scope>
    <source>
        <strain evidence="6 7">N5</strain>
    </source>
</reference>
<evidence type="ECO:0000313" key="5">
    <source>
        <dbReference type="EMBL" id="MBY4891276.1"/>
    </source>
</evidence>
<evidence type="ECO:0000256" key="3">
    <source>
        <dbReference type="ARBA" id="ARBA00022764"/>
    </source>
</evidence>
<dbReference type="AlphaFoldDB" id="A0A975TVJ7"/>
<evidence type="ECO:0000256" key="1">
    <source>
        <dbReference type="ARBA" id="ARBA00004418"/>
    </source>
</evidence>
<dbReference type="PANTHER" id="PTHR33376:SF4">
    <property type="entry name" value="SIALIC ACID-BINDING PERIPLASMIC PROTEIN SIAP"/>
    <property type="match status" value="1"/>
</dbReference>
<dbReference type="NCBIfam" id="NF037995">
    <property type="entry name" value="TRAP_S1"/>
    <property type="match status" value="1"/>
</dbReference>
<evidence type="ECO:0000313" key="7">
    <source>
        <dbReference type="Proteomes" id="UP000693972"/>
    </source>
</evidence>
<sequence>MKITHIAVCMAAATVAFPAAAETWDMPMAYSGSNFHSVTGAEFAQCVTTGTGGDIEIVTHPGGSLFAGADIKRAIQTGQVQIGERLLSGHQNEDALFGFDSIPFLVGSFDEHDMLWQAAEGPIRELLESQNLHLLYSVPWPPQGLYFNQEVNSVADMEGIRFRSYNNATNRLAELTGMLPVTIEAAEISQAFATGVASSMVSSGATGYDRRVWESLSHFYEVDAWLPRNYIMVNAEVWEGTSEANQNVINGCAELAEYAGTWRAREYTGFTLAGLAAGGMTVEPAGEQLMEELRAIGETMTAEWLEAAGEEGQAIIDAYREAAAATAE</sequence>
<protein>
    <submittedName>
        <fullName evidence="6">TRAP transporter substrate-binding protein</fullName>
    </submittedName>
</protein>
<dbReference type="GO" id="GO:0055085">
    <property type="term" value="P:transmembrane transport"/>
    <property type="evidence" value="ECO:0007669"/>
    <property type="project" value="InterPro"/>
</dbReference>
<dbReference type="Pfam" id="PF03480">
    <property type="entry name" value="DctP"/>
    <property type="match status" value="1"/>
</dbReference>
<gene>
    <name evidence="5" type="ORF">KUL25_00705</name>
    <name evidence="6" type="ORF">KUL25_00710</name>
</gene>
<dbReference type="EMBL" id="CP078073">
    <property type="protein sequence ID" value="QXL88075.1"/>
    <property type="molecule type" value="Genomic_DNA"/>
</dbReference>
<dbReference type="Gene3D" id="3.40.190.170">
    <property type="entry name" value="Bacterial extracellular solute-binding protein, family 7"/>
    <property type="match status" value="1"/>
</dbReference>
<dbReference type="EMBL" id="JAIMBW010000001">
    <property type="protein sequence ID" value="MBY4891276.1"/>
    <property type="molecule type" value="Genomic_DNA"/>
</dbReference>
<dbReference type="GO" id="GO:0042597">
    <property type="term" value="C:periplasmic space"/>
    <property type="evidence" value="ECO:0007669"/>
    <property type="project" value="UniProtKB-SubCell"/>
</dbReference>
<organism evidence="6">
    <name type="scientific">Gymnodinialimonas phycosphaerae</name>
    <dbReference type="NCBI Taxonomy" id="2841589"/>
    <lineage>
        <taxon>Bacteria</taxon>
        <taxon>Pseudomonadati</taxon>
        <taxon>Pseudomonadota</taxon>
        <taxon>Alphaproteobacteria</taxon>
        <taxon>Rhodobacterales</taxon>
        <taxon>Paracoccaceae</taxon>
        <taxon>Gymnodinialimonas</taxon>
    </lineage>
</organism>
<dbReference type="CDD" id="cd13602">
    <property type="entry name" value="PBP2_TRAP_BpDctp6_7"/>
    <property type="match status" value="1"/>
</dbReference>